<evidence type="ECO:0000256" key="1">
    <source>
        <dbReference type="SAM" id="MobiDB-lite"/>
    </source>
</evidence>
<evidence type="ECO:0000313" key="3">
    <source>
        <dbReference type="Proteomes" id="UP000601435"/>
    </source>
</evidence>
<dbReference type="Proteomes" id="UP000601435">
    <property type="component" value="Unassembled WGS sequence"/>
</dbReference>
<organism evidence="2 3">
    <name type="scientific">Symbiodinium necroappetens</name>
    <dbReference type="NCBI Taxonomy" id="1628268"/>
    <lineage>
        <taxon>Eukaryota</taxon>
        <taxon>Sar</taxon>
        <taxon>Alveolata</taxon>
        <taxon>Dinophyceae</taxon>
        <taxon>Suessiales</taxon>
        <taxon>Symbiodiniaceae</taxon>
        <taxon>Symbiodinium</taxon>
    </lineage>
</organism>
<dbReference type="EMBL" id="CAJNJA010027391">
    <property type="protein sequence ID" value="CAE7574807.1"/>
    <property type="molecule type" value="Genomic_DNA"/>
</dbReference>
<feature type="compositionally biased region" description="Basic and acidic residues" evidence="1">
    <location>
        <begin position="208"/>
        <end position="224"/>
    </location>
</feature>
<evidence type="ECO:0000313" key="2">
    <source>
        <dbReference type="EMBL" id="CAE7574807.1"/>
    </source>
</evidence>
<proteinExistence type="predicted"/>
<keyword evidence="3" id="KW-1185">Reference proteome</keyword>
<gene>
    <name evidence="2" type="ORF">SNEC2469_LOCUS16782</name>
</gene>
<reference evidence="2" key="1">
    <citation type="submission" date="2021-02" db="EMBL/GenBank/DDBJ databases">
        <authorList>
            <person name="Dougan E. K."/>
            <person name="Rhodes N."/>
            <person name="Thang M."/>
            <person name="Chan C."/>
        </authorList>
    </citation>
    <scope>NUCLEOTIDE SEQUENCE</scope>
</reference>
<dbReference type="AlphaFoldDB" id="A0A812UR14"/>
<comment type="caution">
    <text evidence="2">The sequence shown here is derived from an EMBL/GenBank/DDBJ whole genome shotgun (WGS) entry which is preliminary data.</text>
</comment>
<name>A0A812UR14_9DINO</name>
<feature type="non-terminal residue" evidence="2">
    <location>
        <position position="317"/>
    </location>
</feature>
<feature type="region of interest" description="Disordered" evidence="1">
    <location>
        <begin position="206"/>
        <end position="229"/>
    </location>
</feature>
<dbReference type="OrthoDB" id="447259at2759"/>
<sequence length="317" mass="35888">MAGQAVSKTHQERKAEAQAFLLWCGQEEGEPPHREERCVLHLGIHVLLSSKPVLEHFMSFVLVPRQGGPRLRQTQTYPAEFGRVVTQHHMTTMANPWSDQVPRSWEHAGLEMIAEFLKKEIRAGKTAWQASKTKPVNRRLSFAETEVPLTETPPQRANRKLSAEDLSGEKPTAPSVLKRAQTVDGTSTSVRKAEALQRQKELEEELEEQRSRQAAEVEALKATETESATKAAKGKSYMSTLYEDFVATGGNWKNSVIMKSIRSKKSSGKKASRKWVTRRQMLQYFDNDQALVNSIIVRKESDPELLKEECRDHPECP</sequence>
<accession>A0A812UR14</accession>
<protein>
    <submittedName>
        <fullName evidence="2">Uncharacterized protein</fullName>
    </submittedName>
</protein>
<feature type="region of interest" description="Disordered" evidence="1">
    <location>
        <begin position="147"/>
        <end position="191"/>
    </location>
</feature>